<protein>
    <recommendedName>
        <fullName evidence="7">Protein-methionine-sulfoxide reductase heme-binding subunit MsrQ</fullName>
    </recommendedName>
    <alternativeName>
        <fullName evidence="7">Flavocytochrome MsrQ</fullName>
    </alternativeName>
</protein>
<keyword evidence="2 7" id="KW-0813">Transport</keyword>
<organism evidence="9 10">
    <name type="scientific">Cereibacter changlensis</name>
    <dbReference type="NCBI Taxonomy" id="402884"/>
    <lineage>
        <taxon>Bacteria</taxon>
        <taxon>Pseudomonadati</taxon>
        <taxon>Pseudomonadota</taxon>
        <taxon>Alphaproteobacteria</taxon>
        <taxon>Rhodobacterales</taxon>
        <taxon>Paracoccaceae</taxon>
        <taxon>Cereibacter</taxon>
    </lineage>
</organism>
<proteinExistence type="inferred from homology"/>
<gene>
    <name evidence="7 9" type="primary">msrQ</name>
    <name evidence="9" type="ORF">FAZ78_19265</name>
</gene>
<keyword evidence="4 7" id="KW-1133">Transmembrane helix</keyword>
<accession>A0A4U0YTB7</accession>
<feature type="transmembrane region" description="Helical" evidence="7">
    <location>
        <begin position="12"/>
        <end position="33"/>
    </location>
</feature>
<comment type="caution">
    <text evidence="9">The sequence shown here is derived from an EMBL/GenBank/DDBJ whole genome shotgun (WGS) entry which is preliminary data.</text>
</comment>
<comment type="subunit">
    <text evidence="7">Heterodimer of a catalytic subunit (MsrP) and a heme-binding subunit (MsrQ).</text>
</comment>
<comment type="function">
    <text evidence="7">Part of the MsrPQ system that repairs oxidized periplasmic proteins containing methionine sulfoxide residues (Met-O), using respiratory chain electrons. Thus protects these proteins from oxidative-stress damage caused by reactive species of oxygen and chlorine generated by the host defense mechanisms. MsrPQ is essential for the maintenance of envelope integrity under bleach stress, rescuing a wide series of structurally unrelated periplasmic proteins from methionine oxidation. MsrQ provides electrons for reduction to the reductase catalytic subunit MsrP, using the quinone pool of the respiratory chain.</text>
</comment>
<keyword evidence="7" id="KW-0479">Metal-binding</keyword>
<feature type="transmembrane region" description="Helical" evidence="7">
    <location>
        <begin position="82"/>
        <end position="104"/>
    </location>
</feature>
<keyword evidence="7" id="KW-0249">Electron transport</keyword>
<dbReference type="GO" id="GO:0016679">
    <property type="term" value="F:oxidoreductase activity, acting on diphenols and related substances as donors"/>
    <property type="evidence" value="ECO:0007669"/>
    <property type="project" value="TreeGrafter"/>
</dbReference>
<keyword evidence="3 7" id="KW-0812">Transmembrane</keyword>
<keyword evidence="6 7" id="KW-0472">Membrane</keyword>
<dbReference type="GO" id="GO:0046872">
    <property type="term" value="F:metal ion binding"/>
    <property type="evidence" value="ECO:0007669"/>
    <property type="project" value="UniProtKB-KW"/>
</dbReference>
<dbReference type="InterPro" id="IPR022837">
    <property type="entry name" value="MsrQ-like"/>
</dbReference>
<dbReference type="GO" id="GO:0005886">
    <property type="term" value="C:plasma membrane"/>
    <property type="evidence" value="ECO:0007669"/>
    <property type="project" value="UniProtKB-SubCell"/>
</dbReference>
<sequence length="205" mass="22530">MLAQRINTALRPVPGWVIYPLALIPLLLLVWQTFSGALGVDPVKAIEHRLGEVALQLLLAGLAITPLRWATGVSLIRYRRAVGLMAFLYVVLHLATWLLLDIQLRWAEIGADLLKRPYIMLGMLGFAVMIPLALTSNNASIRRLGPVGWARLHKLTYVAALAGALHFLLLVKAWPLEPMLYLGGVVALLAIRAIRNGRRAVAKTA</sequence>
<evidence type="ECO:0000313" key="10">
    <source>
        <dbReference type="Proteomes" id="UP000306340"/>
    </source>
</evidence>
<feature type="transmembrane region" description="Helical" evidence="7">
    <location>
        <begin position="155"/>
        <end position="173"/>
    </location>
</feature>
<comment type="similarity">
    <text evidence="7">Belongs to the MsrQ family.</text>
</comment>
<keyword evidence="5 7" id="KW-0408">Iron</keyword>
<comment type="cofactor">
    <cofactor evidence="7">
        <name>heme b</name>
        <dbReference type="ChEBI" id="CHEBI:60344"/>
    </cofactor>
    <text evidence="7">Binds 1 heme b (iron(II)-protoporphyrin IX) group per subunit.</text>
</comment>
<dbReference type="RefSeq" id="WP_136793973.1">
    <property type="nucleotide sequence ID" value="NZ_SWAU01000247.1"/>
</dbReference>
<evidence type="ECO:0000256" key="2">
    <source>
        <dbReference type="ARBA" id="ARBA00022448"/>
    </source>
</evidence>
<evidence type="ECO:0000259" key="8">
    <source>
        <dbReference type="Pfam" id="PF01794"/>
    </source>
</evidence>
<dbReference type="Proteomes" id="UP000306340">
    <property type="component" value="Unassembled WGS sequence"/>
</dbReference>
<dbReference type="GO" id="GO:0009055">
    <property type="term" value="F:electron transfer activity"/>
    <property type="evidence" value="ECO:0007669"/>
    <property type="project" value="UniProtKB-UniRule"/>
</dbReference>
<keyword evidence="7" id="KW-0285">Flavoprotein</keyword>
<evidence type="ECO:0000256" key="6">
    <source>
        <dbReference type="ARBA" id="ARBA00023136"/>
    </source>
</evidence>
<feature type="transmembrane region" description="Helical" evidence="7">
    <location>
        <begin position="179"/>
        <end position="195"/>
    </location>
</feature>
<dbReference type="HAMAP" id="MF_01207">
    <property type="entry name" value="MsrQ"/>
    <property type="match status" value="1"/>
</dbReference>
<dbReference type="GO" id="GO:0010181">
    <property type="term" value="F:FMN binding"/>
    <property type="evidence" value="ECO:0007669"/>
    <property type="project" value="UniProtKB-UniRule"/>
</dbReference>
<evidence type="ECO:0000313" key="9">
    <source>
        <dbReference type="EMBL" id="TKA94985.1"/>
    </source>
</evidence>
<evidence type="ECO:0000256" key="4">
    <source>
        <dbReference type="ARBA" id="ARBA00022989"/>
    </source>
</evidence>
<feature type="domain" description="Ferric oxidoreductase" evidence="8">
    <location>
        <begin position="52"/>
        <end position="163"/>
    </location>
</feature>
<dbReference type="PANTHER" id="PTHR36964">
    <property type="entry name" value="PROTEIN-METHIONINE-SULFOXIDE REDUCTASE HEME-BINDING SUBUNIT MSRQ"/>
    <property type="match status" value="1"/>
</dbReference>
<evidence type="ECO:0000256" key="7">
    <source>
        <dbReference type="HAMAP-Rule" id="MF_01207"/>
    </source>
</evidence>
<dbReference type="PANTHER" id="PTHR36964:SF1">
    <property type="entry name" value="PROTEIN-METHIONINE-SULFOXIDE REDUCTASE HEME-BINDING SUBUNIT MSRQ"/>
    <property type="match status" value="1"/>
</dbReference>
<dbReference type="AlphaFoldDB" id="A0A4U0YTB7"/>
<comment type="subcellular location">
    <subcellularLocation>
        <location evidence="7">Cell membrane</location>
        <topology evidence="7">Multi-pass membrane protein</topology>
    </subcellularLocation>
    <subcellularLocation>
        <location evidence="1">Membrane</location>
        <topology evidence="1">Multi-pass membrane protein</topology>
    </subcellularLocation>
</comment>
<dbReference type="Pfam" id="PF01794">
    <property type="entry name" value="Ferric_reduct"/>
    <property type="match status" value="1"/>
</dbReference>
<dbReference type="GO" id="GO:0030091">
    <property type="term" value="P:protein repair"/>
    <property type="evidence" value="ECO:0007669"/>
    <property type="project" value="UniProtKB-UniRule"/>
</dbReference>
<evidence type="ECO:0000256" key="3">
    <source>
        <dbReference type="ARBA" id="ARBA00022692"/>
    </source>
</evidence>
<evidence type="ECO:0000256" key="5">
    <source>
        <dbReference type="ARBA" id="ARBA00023004"/>
    </source>
</evidence>
<keyword evidence="7" id="KW-0349">Heme</keyword>
<keyword evidence="7" id="KW-0288">FMN</keyword>
<comment type="cofactor">
    <cofactor evidence="7">
        <name>FMN</name>
        <dbReference type="ChEBI" id="CHEBI:58210"/>
    </cofactor>
    <text evidence="7">Binds 1 FMN per subunit.</text>
</comment>
<dbReference type="GO" id="GO:0020037">
    <property type="term" value="F:heme binding"/>
    <property type="evidence" value="ECO:0007669"/>
    <property type="project" value="UniProtKB-UniRule"/>
</dbReference>
<reference evidence="9 10" key="1">
    <citation type="submission" date="2019-04" db="EMBL/GenBank/DDBJ databases">
        <title>Crypto-aerobic microbial life in anoxic (sulfidic) marine sediments.</title>
        <authorList>
            <person name="Bhattacharya S."/>
            <person name="Roy C."/>
            <person name="Mondal N."/>
            <person name="Sarkar J."/>
            <person name="Mandal S."/>
            <person name="Rameez M.J."/>
            <person name="Ghosh W."/>
        </authorList>
    </citation>
    <scope>NUCLEOTIDE SEQUENCE [LARGE SCALE GENOMIC DNA]</scope>
    <source>
        <strain evidence="9 10">SBBC</strain>
    </source>
</reference>
<dbReference type="EMBL" id="SWAU01000247">
    <property type="protein sequence ID" value="TKA94985.1"/>
    <property type="molecule type" value="Genomic_DNA"/>
</dbReference>
<name>A0A4U0YTB7_9RHOB</name>
<dbReference type="NCBIfam" id="NF003833">
    <property type="entry name" value="PRK05419.1-5"/>
    <property type="match status" value="1"/>
</dbReference>
<feature type="transmembrane region" description="Helical" evidence="7">
    <location>
        <begin position="116"/>
        <end position="134"/>
    </location>
</feature>
<evidence type="ECO:0000256" key="1">
    <source>
        <dbReference type="ARBA" id="ARBA00004141"/>
    </source>
</evidence>
<feature type="transmembrane region" description="Helical" evidence="7">
    <location>
        <begin position="53"/>
        <end position="70"/>
    </location>
</feature>
<dbReference type="InterPro" id="IPR013130">
    <property type="entry name" value="Fe3_Rdtase_TM_dom"/>
</dbReference>
<keyword evidence="7" id="KW-1003">Cell membrane</keyword>